<gene>
    <name evidence="1" type="ORF">TCNE_LOCUS6729</name>
</gene>
<dbReference type="EMBL" id="UYWY01019545">
    <property type="protein sequence ID" value="VDM38050.1"/>
    <property type="molecule type" value="Genomic_DNA"/>
</dbReference>
<reference evidence="1 2" key="2">
    <citation type="submission" date="2018-11" db="EMBL/GenBank/DDBJ databases">
        <authorList>
            <consortium name="Pathogen Informatics"/>
        </authorList>
    </citation>
    <scope>NUCLEOTIDE SEQUENCE [LARGE SCALE GENOMIC DNA]</scope>
</reference>
<dbReference type="Proteomes" id="UP000050794">
    <property type="component" value="Unassembled WGS sequence"/>
</dbReference>
<accession>A0A183UE09</accession>
<proteinExistence type="predicted"/>
<organism evidence="2 3">
    <name type="scientific">Toxocara canis</name>
    <name type="common">Canine roundworm</name>
    <dbReference type="NCBI Taxonomy" id="6265"/>
    <lineage>
        <taxon>Eukaryota</taxon>
        <taxon>Metazoa</taxon>
        <taxon>Ecdysozoa</taxon>
        <taxon>Nematoda</taxon>
        <taxon>Chromadorea</taxon>
        <taxon>Rhabditida</taxon>
        <taxon>Spirurina</taxon>
        <taxon>Ascaridomorpha</taxon>
        <taxon>Ascaridoidea</taxon>
        <taxon>Toxocaridae</taxon>
        <taxon>Toxocara</taxon>
    </lineage>
</organism>
<name>A0A183UE09_TOXCA</name>
<keyword evidence="2" id="KW-1185">Reference proteome</keyword>
<protein>
    <submittedName>
        <fullName evidence="3">Pns 7-2</fullName>
    </submittedName>
</protein>
<evidence type="ECO:0000313" key="1">
    <source>
        <dbReference type="EMBL" id="VDM38050.1"/>
    </source>
</evidence>
<dbReference type="WBParaSite" id="TCNE_0000672901-mRNA-1">
    <property type="protein sequence ID" value="TCNE_0000672901-mRNA-1"/>
    <property type="gene ID" value="TCNE_0000672901"/>
</dbReference>
<sequence>MDIATFGYENDNDDNCFRFAVYVALCANAENFRSRFMLCEMFEYFAKCFIRSNSAVACKECNGSCICHPSFINALIHSKLFADKFAIKAIQQLLYGNWHFLLTYNPFIYDVTIPSARKRLTMAEELVKGSFRYFIASAKISPN</sequence>
<evidence type="ECO:0000313" key="2">
    <source>
        <dbReference type="Proteomes" id="UP000050794"/>
    </source>
</evidence>
<dbReference type="AlphaFoldDB" id="A0A183UE09"/>
<reference evidence="3" key="1">
    <citation type="submission" date="2016-06" db="UniProtKB">
        <authorList>
            <consortium name="WormBaseParasite"/>
        </authorList>
    </citation>
    <scope>IDENTIFICATION</scope>
</reference>
<evidence type="ECO:0000313" key="3">
    <source>
        <dbReference type="WBParaSite" id="TCNE_0000672901-mRNA-1"/>
    </source>
</evidence>